<dbReference type="GO" id="GO:0003691">
    <property type="term" value="F:double-stranded telomeric DNA binding"/>
    <property type="evidence" value="ECO:0007669"/>
    <property type="project" value="TreeGrafter"/>
</dbReference>
<evidence type="ECO:0000256" key="7">
    <source>
        <dbReference type="ARBA" id="ARBA00022741"/>
    </source>
</evidence>
<evidence type="ECO:0000256" key="2">
    <source>
        <dbReference type="ARBA" id="ARBA00004123"/>
    </source>
</evidence>
<dbReference type="InterPro" id="IPR013134">
    <property type="entry name" value="Zn_hook_RAD50"/>
</dbReference>
<feature type="coiled-coil region" evidence="20">
    <location>
        <begin position="705"/>
        <end position="775"/>
    </location>
</feature>
<evidence type="ECO:0000313" key="23">
    <source>
        <dbReference type="Ensembl" id="ENSACLP00000045261.1"/>
    </source>
</evidence>
<dbReference type="GO" id="GO:0030870">
    <property type="term" value="C:Mre11 complex"/>
    <property type="evidence" value="ECO:0007669"/>
    <property type="project" value="InterPro"/>
</dbReference>
<feature type="coiled-coil region" evidence="20">
    <location>
        <begin position="835"/>
        <end position="862"/>
    </location>
</feature>
<dbReference type="GO" id="GO:0005524">
    <property type="term" value="F:ATP binding"/>
    <property type="evidence" value="ECO:0007669"/>
    <property type="project" value="UniProtKB-KW"/>
</dbReference>
<evidence type="ECO:0000256" key="13">
    <source>
        <dbReference type="ARBA" id="ARBA00022895"/>
    </source>
</evidence>
<evidence type="ECO:0000256" key="21">
    <source>
        <dbReference type="SAM" id="MobiDB-lite"/>
    </source>
</evidence>
<evidence type="ECO:0000256" key="20">
    <source>
        <dbReference type="SAM" id="Coils"/>
    </source>
</evidence>
<organism evidence="23 24">
    <name type="scientific">Astatotilapia calliptera</name>
    <name type="common">Eastern happy</name>
    <name type="synonym">Chromis callipterus</name>
    <dbReference type="NCBI Taxonomy" id="8154"/>
    <lineage>
        <taxon>Eukaryota</taxon>
        <taxon>Metazoa</taxon>
        <taxon>Chordata</taxon>
        <taxon>Craniata</taxon>
        <taxon>Vertebrata</taxon>
        <taxon>Euteleostomi</taxon>
        <taxon>Actinopterygii</taxon>
        <taxon>Neopterygii</taxon>
        <taxon>Teleostei</taxon>
        <taxon>Neoteleostei</taxon>
        <taxon>Acanthomorphata</taxon>
        <taxon>Ovalentaria</taxon>
        <taxon>Cichlomorphae</taxon>
        <taxon>Cichliformes</taxon>
        <taxon>Cichlidae</taxon>
        <taxon>African cichlids</taxon>
        <taxon>Pseudocrenilabrinae</taxon>
        <taxon>Haplochromini</taxon>
        <taxon>Astatotilapia</taxon>
    </lineage>
</organism>
<evidence type="ECO:0000256" key="14">
    <source>
        <dbReference type="ARBA" id="ARBA00023054"/>
    </source>
</evidence>
<reference evidence="24" key="2">
    <citation type="submission" date="2023-03" db="EMBL/GenBank/DDBJ databases">
        <authorList>
            <consortium name="Wellcome Sanger Institute Data Sharing"/>
        </authorList>
    </citation>
    <scope>NUCLEOTIDE SEQUENCE [LARGE SCALE GENOMIC DNA]</scope>
</reference>
<dbReference type="SUPFAM" id="SSF52540">
    <property type="entry name" value="P-loop containing nucleoside triphosphate hydrolases"/>
    <property type="match status" value="1"/>
</dbReference>
<keyword evidence="10 19" id="KW-0862">Zinc</keyword>
<dbReference type="PANTHER" id="PTHR18867">
    <property type="entry name" value="RAD50"/>
    <property type="match status" value="1"/>
</dbReference>
<reference evidence="23" key="4">
    <citation type="submission" date="2025-09" db="UniProtKB">
        <authorList>
            <consortium name="Ensembl"/>
        </authorList>
    </citation>
    <scope>IDENTIFICATION</scope>
</reference>
<sequence>MSKINEMSILGVRSFGIEDKDKQVISFFTPVTVLVGPNGAGKTTIIECLKFATSGELPPGSKGSAFVHDPKDAQRTVVRAQIELSLSDIKGEEIEIQRFVSCSLIENKYSFKSEEQNIKRTKDGRRVSRSVKCGDLHQEITSALGVSKSVLNDVIFCHQEESNWPLSEDRVLKEKFDSIFNVTKYNKARSKMHELRLKQSRRVEQCQAELFYLEKNKEKAQHLRDNVAQKQADLRASQNLILHIENQIDPLETLLSDIKMKLENVTKLENETKALDSLRKQMEEHNKELEETMEEVFQGSDEQLQHTYDNHQRTVMEKEQKLQQHQEELQTFDQEYQRLTRETNDLLVEKVRLQHEAERHTKNTEDRDSLVHSLSSCLEMEGYDQLPFTVSQLESFYHQVTHRLEQENERVSQLLVRQLQKLEQQKQQSVDEMRDRKTYMERTVEMKRDERQKKQQELKNITEELQRLQDSCSRLQELENKLAEREDAVQSSSVEELKAEVEELQEEKAELDCTQRQLDKEMETLNMHTAALTQMDILKKGKMEEQILQIRSRHCEDLVSLLGHFPNKKELEDWVSSKSKEIGSTRDRLTKMDLASNEQNKSHITAELLKKELQLATDEEKFLNVCSSRDLEHDLSNLQRELDEIFKTKALLAGTKVVYTQFISELSEHREPCCPVCRRSFPSESEVQEVVRVLQSKLHLVPEKLKITEQDLERTERRREEIVALRPVRYSAIVQFQENELPALRKRLQTVDREAERLKGDVEEQEALLAILRSEEEKAKDCLQGISLMDSYLVESKIDQQASKLQEVNLDNTFQQLSQDKHETQDQLDTTYSTIVRKHKQIQDQQEQIQRLKSAAIEMRDEQLQLIRDKQKQQHLEELSAEIAARMEALTTEIREGNEELCPLSAALEKLQQEKQKLVEQKKTISSQLYPFILNVDCNHADFLFFYTICLPMLQDKESEYRAAMTQLQEAERNKERISTEMGNIQQDIDTQKVKERCLWDNLTLRKHVNKLKNMAAKREALQEELSYMQVSLLQRQHEEEESKLAELRSERSREQGAQKPLEEQILEYSKQLEEDQYGKAEELHRNKMIEMRTTQLLSKDLKLYEEALDQAIVKFHSMKMDEINQNIRDLWRSTYRGQDIEYIEIRSEVEERSERRRSYNYRVVMMRGDADVNMRGRCSAGQKVLASLIIRLALAEAFCLDCGILALDEPTTNLDRENIESLADALVEIIRTRSQQRHFQLLIITHDEDFVQLLVRSGCIQHFYRISKNQDQNSKITKQSTAFLSV</sequence>
<comment type="catalytic activity">
    <reaction evidence="18">
        <text>ATP + H2O = ADP + phosphate + H(+)</text>
        <dbReference type="Rhea" id="RHEA:13065"/>
        <dbReference type="ChEBI" id="CHEBI:15377"/>
        <dbReference type="ChEBI" id="CHEBI:15378"/>
        <dbReference type="ChEBI" id="CHEBI:30616"/>
        <dbReference type="ChEBI" id="CHEBI:43474"/>
        <dbReference type="ChEBI" id="CHEBI:456216"/>
    </reaction>
</comment>
<dbReference type="InterPro" id="IPR038729">
    <property type="entry name" value="Rad50/SbcC_AAA"/>
</dbReference>
<evidence type="ECO:0000256" key="6">
    <source>
        <dbReference type="ARBA" id="ARBA00022723"/>
    </source>
</evidence>
<comment type="subcellular location">
    <subcellularLocation>
        <location evidence="3">Chromosome</location>
        <location evidence="3">Telomere</location>
    </subcellularLocation>
    <subcellularLocation>
        <location evidence="2">Nucleus</location>
    </subcellularLocation>
</comment>
<reference evidence="23 24" key="1">
    <citation type="submission" date="2018-05" db="EMBL/GenBank/DDBJ databases">
        <authorList>
            <person name="Datahose"/>
        </authorList>
    </citation>
    <scope>NUCLEOTIDE SEQUENCE</scope>
</reference>
<keyword evidence="7" id="KW-0547">Nucleotide-binding</keyword>
<keyword evidence="9" id="KW-0378">Hydrolase</keyword>
<dbReference type="GO" id="GO:0006302">
    <property type="term" value="P:double-strand break repair"/>
    <property type="evidence" value="ECO:0007669"/>
    <property type="project" value="InterPro"/>
</dbReference>
<dbReference type="FunFam" id="3.40.50.300:FF:000947">
    <property type="entry name" value="DNA repair protein RAD50"/>
    <property type="match status" value="1"/>
</dbReference>
<dbReference type="Pfam" id="PF13558">
    <property type="entry name" value="SbcC_Walker_B"/>
    <property type="match status" value="1"/>
</dbReference>
<dbReference type="InterPro" id="IPR004584">
    <property type="entry name" value="Rad50_eukaryotes"/>
</dbReference>
<keyword evidence="14 20" id="KW-0175">Coiled coil</keyword>
<evidence type="ECO:0000256" key="11">
    <source>
        <dbReference type="ARBA" id="ARBA00022840"/>
    </source>
</evidence>
<comment type="cofactor">
    <cofactor evidence="1">
        <name>Zn(2+)</name>
        <dbReference type="ChEBI" id="CHEBI:29105"/>
    </cofactor>
</comment>
<dbReference type="Pfam" id="PF04423">
    <property type="entry name" value="Rad50_zn_hook"/>
    <property type="match status" value="1"/>
</dbReference>
<keyword evidence="15" id="KW-0234">DNA repair</keyword>
<keyword evidence="6 19" id="KW-0479">Metal-binding</keyword>
<evidence type="ECO:0000256" key="9">
    <source>
        <dbReference type="ARBA" id="ARBA00022801"/>
    </source>
</evidence>
<evidence type="ECO:0000256" key="15">
    <source>
        <dbReference type="ARBA" id="ARBA00023204"/>
    </source>
</evidence>
<dbReference type="GO" id="GO:0016887">
    <property type="term" value="F:ATP hydrolysis activity"/>
    <property type="evidence" value="ECO:0007669"/>
    <property type="project" value="InterPro"/>
</dbReference>
<reference evidence="23" key="3">
    <citation type="submission" date="2025-08" db="UniProtKB">
        <authorList>
            <consortium name="Ensembl"/>
        </authorList>
    </citation>
    <scope>IDENTIFICATION</scope>
</reference>
<comment type="similarity">
    <text evidence="4">Belongs to the SMC family. RAD50 subfamily.</text>
</comment>
<evidence type="ECO:0000256" key="3">
    <source>
        <dbReference type="ARBA" id="ARBA00004574"/>
    </source>
</evidence>
<evidence type="ECO:0000256" key="17">
    <source>
        <dbReference type="ARBA" id="ARBA00023254"/>
    </source>
</evidence>
<keyword evidence="17" id="KW-0469">Meiosis</keyword>
<keyword evidence="16" id="KW-0539">Nucleus</keyword>
<dbReference type="Gene3D" id="3.40.50.300">
    <property type="entry name" value="P-loop containing nucleotide triphosphate hydrolases"/>
    <property type="match status" value="2"/>
</dbReference>
<accession>A0AAX7SS69</accession>
<keyword evidence="13" id="KW-0779">Telomere</keyword>
<feature type="domain" description="Zinc-hook" evidence="22">
    <location>
        <begin position="628"/>
        <end position="727"/>
    </location>
</feature>
<feature type="binding site" evidence="19">
    <location>
        <position position="677"/>
    </location>
    <ligand>
        <name>Zn(2+)</name>
        <dbReference type="ChEBI" id="CHEBI:29105"/>
    </ligand>
</feature>
<feature type="coiled-coil region" evidence="20">
    <location>
        <begin position="405"/>
        <end position="524"/>
    </location>
</feature>
<evidence type="ECO:0000313" key="24">
    <source>
        <dbReference type="Proteomes" id="UP000265100"/>
    </source>
</evidence>
<protein>
    <recommendedName>
        <fullName evidence="22">Zinc-hook domain-containing protein</fullName>
    </recommendedName>
</protein>
<dbReference type="Proteomes" id="UP000265100">
    <property type="component" value="Chromosome 23"/>
</dbReference>
<evidence type="ECO:0000256" key="4">
    <source>
        <dbReference type="ARBA" id="ARBA00009439"/>
    </source>
</evidence>
<keyword evidence="12" id="KW-0460">Magnesium</keyword>
<feature type="coiled-coil region" evidence="20">
    <location>
        <begin position="213"/>
        <end position="356"/>
    </location>
</feature>
<dbReference type="GO" id="GO:0046872">
    <property type="term" value="F:metal ion binding"/>
    <property type="evidence" value="ECO:0007669"/>
    <property type="project" value="UniProtKB-UniRule"/>
</dbReference>
<evidence type="ECO:0000256" key="5">
    <source>
        <dbReference type="ARBA" id="ARBA00022454"/>
    </source>
</evidence>
<dbReference type="GO" id="GO:0000794">
    <property type="term" value="C:condensed nuclear chromosome"/>
    <property type="evidence" value="ECO:0007669"/>
    <property type="project" value="TreeGrafter"/>
</dbReference>
<evidence type="ECO:0000256" key="10">
    <source>
        <dbReference type="ARBA" id="ARBA00022833"/>
    </source>
</evidence>
<feature type="region of interest" description="Disordered" evidence="21">
    <location>
        <begin position="1042"/>
        <end position="1062"/>
    </location>
</feature>
<name>A0AAX7SS69_ASTCA</name>
<evidence type="ECO:0000256" key="19">
    <source>
        <dbReference type="PROSITE-ProRule" id="PRU00471"/>
    </source>
</evidence>
<dbReference type="GO" id="GO:0051880">
    <property type="term" value="F:G-quadruplex DNA binding"/>
    <property type="evidence" value="ECO:0007669"/>
    <property type="project" value="TreeGrafter"/>
</dbReference>
<dbReference type="GeneTree" id="ENSGT00390000018781"/>
<keyword evidence="8" id="KW-0227">DNA damage</keyword>
<evidence type="ECO:0000256" key="8">
    <source>
        <dbReference type="ARBA" id="ARBA00022763"/>
    </source>
</evidence>
<dbReference type="GO" id="GO:0007004">
    <property type="term" value="P:telomere maintenance via telomerase"/>
    <property type="evidence" value="ECO:0007669"/>
    <property type="project" value="TreeGrafter"/>
</dbReference>
<dbReference type="Ensembl" id="ENSACLT00000064664.1">
    <property type="protein sequence ID" value="ENSACLP00000045261.1"/>
    <property type="gene ID" value="ENSACLG00000008504.2"/>
</dbReference>
<dbReference type="PROSITE" id="PS51131">
    <property type="entry name" value="ZN_HOOK"/>
    <property type="match status" value="1"/>
</dbReference>
<evidence type="ECO:0000256" key="16">
    <source>
        <dbReference type="ARBA" id="ARBA00023242"/>
    </source>
</evidence>
<keyword evidence="11" id="KW-0067">ATP-binding</keyword>
<dbReference type="GO" id="GO:0070192">
    <property type="term" value="P:chromosome organization involved in meiotic cell cycle"/>
    <property type="evidence" value="ECO:0007669"/>
    <property type="project" value="TreeGrafter"/>
</dbReference>
<evidence type="ECO:0000256" key="18">
    <source>
        <dbReference type="ARBA" id="ARBA00049360"/>
    </source>
</evidence>
<keyword evidence="24" id="KW-1185">Reference proteome</keyword>
<dbReference type="InterPro" id="IPR027417">
    <property type="entry name" value="P-loop_NTPase"/>
</dbReference>
<proteinExistence type="inferred from homology"/>
<evidence type="ECO:0000259" key="22">
    <source>
        <dbReference type="PROSITE" id="PS51131"/>
    </source>
</evidence>
<dbReference type="GO" id="GO:0000722">
    <property type="term" value="P:telomere maintenance via recombination"/>
    <property type="evidence" value="ECO:0007669"/>
    <property type="project" value="TreeGrafter"/>
</dbReference>
<dbReference type="NCBIfam" id="TIGR00606">
    <property type="entry name" value="rad50"/>
    <property type="match status" value="1"/>
</dbReference>
<keyword evidence="5" id="KW-0158">Chromosome</keyword>
<evidence type="ECO:0000256" key="1">
    <source>
        <dbReference type="ARBA" id="ARBA00001947"/>
    </source>
</evidence>
<dbReference type="GO" id="GO:0000781">
    <property type="term" value="C:chromosome, telomeric region"/>
    <property type="evidence" value="ECO:0007669"/>
    <property type="project" value="UniProtKB-SubCell"/>
</dbReference>
<feature type="binding site" evidence="19">
    <location>
        <position position="674"/>
    </location>
    <ligand>
        <name>Zn(2+)</name>
        <dbReference type="ChEBI" id="CHEBI:29105"/>
    </ligand>
</feature>
<dbReference type="PANTHER" id="PTHR18867:SF12">
    <property type="entry name" value="DNA REPAIR PROTEIN RAD50"/>
    <property type="match status" value="1"/>
</dbReference>
<dbReference type="GO" id="GO:0043047">
    <property type="term" value="F:single-stranded telomeric DNA binding"/>
    <property type="evidence" value="ECO:0007669"/>
    <property type="project" value="TreeGrafter"/>
</dbReference>
<evidence type="ECO:0000256" key="12">
    <source>
        <dbReference type="ARBA" id="ARBA00022842"/>
    </source>
</evidence>
<dbReference type="Pfam" id="PF13476">
    <property type="entry name" value="AAA_23"/>
    <property type="match status" value="1"/>
</dbReference>